<name>A0A061G460_THECC</name>
<organism evidence="1 2">
    <name type="scientific">Theobroma cacao</name>
    <name type="common">Cacao</name>
    <name type="synonym">Cocoa</name>
    <dbReference type="NCBI Taxonomy" id="3641"/>
    <lineage>
        <taxon>Eukaryota</taxon>
        <taxon>Viridiplantae</taxon>
        <taxon>Streptophyta</taxon>
        <taxon>Embryophyta</taxon>
        <taxon>Tracheophyta</taxon>
        <taxon>Spermatophyta</taxon>
        <taxon>Magnoliopsida</taxon>
        <taxon>eudicotyledons</taxon>
        <taxon>Gunneridae</taxon>
        <taxon>Pentapetalae</taxon>
        <taxon>rosids</taxon>
        <taxon>malvids</taxon>
        <taxon>Malvales</taxon>
        <taxon>Malvaceae</taxon>
        <taxon>Byttnerioideae</taxon>
        <taxon>Theobroma</taxon>
    </lineage>
</organism>
<protein>
    <submittedName>
        <fullName evidence="1">Uncharacterized protein</fullName>
    </submittedName>
</protein>
<dbReference type="Gramene" id="EOY21814">
    <property type="protein sequence ID" value="EOY21814"/>
    <property type="gene ID" value="TCM_013945"/>
</dbReference>
<dbReference type="Proteomes" id="UP000026915">
    <property type="component" value="Chromosome 3"/>
</dbReference>
<proteinExistence type="predicted"/>
<accession>A0A061G460</accession>
<gene>
    <name evidence="1" type="ORF">TCM_013945</name>
</gene>
<evidence type="ECO:0000313" key="1">
    <source>
        <dbReference type="EMBL" id="EOY21814.1"/>
    </source>
</evidence>
<evidence type="ECO:0000313" key="2">
    <source>
        <dbReference type="Proteomes" id="UP000026915"/>
    </source>
</evidence>
<keyword evidence="2" id="KW-1185">Reference proteome</keyword>
<sequence length="90" mass="10581">MGRKLEIEDRAQVYDNLKLWVMWWANVKRPRLNISSMDLERMLNIGVVPIKIKASKTIEAWQPFPRRFVKFNVDEASKDKSGEVGIFEES</sequence>
<dbReference type="InParanoid" id="A0A061G460"/>
<dbReference type="AlphaFoldDB" id="A0A061G460"/>
<dbReference type="EMBL" id="CM001881">
    <property type="protein sequence ID" value="EOY21814.1"/>
    <property type="molecule type" value="Genomic_DNA"/>
</dbReference>
<reference evidence="1 2" key="1">
    <citation type="journal article" date="2013" name="Genome Biol.">
        <title>The genome sequence of the most widely cultivated cacao type and its use to identify candidate genes regulating pod color.</title>
        <authorList>
            <person name="Motamayor J.C."/>
            <person name="Mockaitis K."/>
            <person name="Schmutz J."/>
            <person name="Haiminen N."/>
            <person name="Iii D.L."/>
            <person name="Cornejo O."/>
            <person name="Findley S.D."/>
            <person name="Zheng P."/>
            <person name="Utro F."/>
            <person name="Royaert S."/>
            <person name="Saski C."/>
            <person name="Jenkins J."/>
            <person name="Podicheti R."/>
            <person name="Zhao M."/>
            <person name="Scheffler B.E."/>
            <person name="Stack J.C."/>
            <person name="Feltus F.A."/>
            <person name="Mustiga G.M."/>
            <person name="Amores F."/>
            <person name="Phillips W."/>
            <person name="Marelli J.P."/>
            <person name="May G.D."/>
            <person name="Shapiro H."/>
            <person name="Ma J."/>
            <person name="Bustamante C.D."/>
            <person name="Schnell R.J."/>
            <person name="Main D."/>
            <person name="Gilbert D."/>
            <person name="Parida L."/>
            <person name="Kuhn D.N."/>
        </authorList>
    </citation>
    <scope>NUCLEOTIDE SEQUENCE [LARGE SCALE GENOMIC DNA]</scope>
    <source>
        <strain evidence="2">cv. Matina 1-6</strain>
    </source>
</reference>
<dbReference type="HOGENOM" id="CLU_2445225_0_0_1"/>